<dbReference type="RefSeq" id="YP_009253365.1">
    <property type="nucleotide sequence ID" value="NC_030184.1"/>
</dbReference>
<reference evidence="16" key="1">
    <citation type="journal article" date="2016" name="Mitochondrial DNA Part B Resour">
        <title>Complete mitochondrial genomes of the Laotian Rock Rat (Laonastes aenigmamus) confirm deep divergence within the species.</title>
        <authorList>
            <person name="Le M."/>
            <person name="Penaloza F.Sr."/>
            <person name="Martins R."/>
            <person name="Nguyen T.V."/>
            <person name="Nguyen H.M."/>
            <person name="Nguyen D.X."/>
            <person name="Nguyen L.D."/>
            <person name="Wilting A."/>
        </authorList>
    </citation>
    <scope>NUCLEOTIDE SEQUENCE</scope>
    <source>
        <strain evidence="16">LSP_S01</strain>
    </source>
</reference>
<dbReference type="InterPro" id="IPR001457">
    <property type="entry name" value="NADH_UbQ/plastoQ_OxRdtase_su6"/>
</dbReference>
<comment type="subcellular location">
    <subcellularLocation>
        <location evidence="1 15">Mitochondrion membrane</location>
        <topology evidence="1 15">Multi-pass membrane protein</topology>
    </subcellularLocation>
</comment>
<proteinExistence type="inferred from homology"/>
<comment type="function">
    <text evidence="15">Core subunit of the mitochondrial membrane respiratory chain NADH dehydrogenase (Complex I) which catalyzes electron transfer from NADH through the respiratory chain, using ubiquinone as an electron acceptor. Essential for the catalytic activity and assembly of complex I.</text>
</comment>
<comment type="similarity">
    <text evidence="2 15">Belongs to the complex I subunit 6 family.</text>
</comment>
<evidence type="ECO:0000256" key="8">
    <source>
        <dbReference type="ARBA" id="ARBA00022967"/>
    </source>
</evidence>
<comment type="catalytic activity">
    <reaction evidence="14 15">
        <text>a ubiquinone + NADH + 5 H(+)(in) = a ubiquinol + NAD(+) + 4 H(+)(out)</text>
        <dbReference type="Rhea" id="RHEA:29091"/>
        <dbReference type="Rhea" id="RHEA-COMP:9565"/>
        <dbReference type="Rhea" id="RHEA-COMP:9566"/>
        <dbReference type="ChEBI" id="CHEBI:15378"/>
        <dbReference type="ChEBI" id="CHEBI:16389"/>
        <dbReference type="ChEBI" id="CHEBI:17976"/>
        <dbReference type="ChEBI" id="CHEBI:57540"/>
        <dbReference type="ChEBI" id="CHEBI:57945"/>
        <dbReference type="EC" id="7.1.1.2"/>
    </reaction>
</comment>
<keyword evidence="5 15" id="KW-0813">Transport</keyword>
<dbReference type="EC" id="7.1.1.2" evidence="3 15"/>
<accession>A0A342KAQ9</accession>
<dbReference type="EMBL" id="KU940253">
    <property type="protein sequence ID" value="ANC48893.1"/>
    <property type="molecule type" value="Genomic_DNA"/>
</dbReference>
<evidence type="ECO:0000256" key="2">
    <source>
        <dbReference type="ARBA" id="ARBA00005698"/>
    </source>
</evidence>
<keyword evidence="6 15" id="KW-0679">Respiratory chain</keyword>
<dbReference type="InterPro" id="IPR050269">
    <property type="entry name" value="ComplexI_Subunit6"/>
</dbReference>
<keyword evidence="10 15" id="KW-1133">Transmembrane helix</keyword>
<dbReference type="GO" id="GO:0031966">
    <property type="term" value="C:mitochondrial membrane"/>
    <property type="evidence" value="ECO:0007669"/>
    <property type="project" value="UniProtKB-SubCell"/>
</dbReference>
<geneLocation type="mitochondrion" evidence="16"/>
<evidence type="ECO:0000256" key="15">
    <source>
        <dbReference type="RuleBase" id="RU004430"/>
    </source>
</evidence>
<dbReference type="PANTHER" id="PTHR11435">
    <property type="entry name" value="NADH UBIQUINONE OXIDOREDUCTASE SUBUNIT ND6"/>
    <property type="match status" value="1"/>
</dbReference>
<keyword evidence="12 15" id="KW-0496">Mitochondrion</keyword>
<evidence type="ECO:0000256" key="13">
    <source>
        <dbReference type="ARBA" id="ARBA00023136"/>
    </source>
</evidence>
<dbReference type="Pfam" id="PF00499">
    <property type="entry name" value="Oxidored_q3"/>
    <property type="match status" value="1"/>
</dbReference>
<organism evidence="16">
    <name type="scientific">Laonastes aenigmamus</name>
    <name type="common">Laotian rock rat</name>
    <dbReference type="NCBI Taxonomy" id="340180"/>
    <lineage>
        <taxon>Eukaryota</taxon>
        <taxon>Metazoa</taxon>
        <taxon>Chordata</taxon>
        <taxon>Craniata</taxon>
        <taxon>Vertebrata</taxon>
        <taxon>Euteleostomi</taxon>
        <taxon>Mammalia</taxon>
        <taxon>Eutheria</taxon>
        <taxon>Euarchontoglires</taxon>
        <taxon>Glires</taxon>
        <taxon>Rodentia</taxon>
        <taxon>Hystricomorpha</taxon>
        <taxon>Laonastidae</taxon>
        <taxon>Laonastes</taxon>
    </lineage>
</organism>
<dbReference type="GO" id="GO:0008137">
    <property type="term" value="F:NADH dehydrogenase (ubiquinone) activity"/>
    <property type="evidence" value="ECO:0007669"/>
    <property type="project" value="UniProtKB-UniRule"/>
</dbReference>
<evidence type="ECO:0000256" key="7">
    <source>
        <dbReference type="ARBA" id="ARBA00022692"/>
    </source>
</evidence>
<evidence type="ECO:0000256" key="11">
    <source>
        <dbReference type="ARBA" id="ARBA00023027"/>
    </source>
</evidence>
<keyword evidence="15" id="KW-0830">Ubiquinone</keyword>
<keyword evidence="13 15" id="KW-0472">Membrane</keyword>
<evidence type="ECO:0000256" key="12">
    <source>
        <dbReference type="ARBA" id="ARBA00023128"/>
    </source>
</evidence>
<dbReference type="CTD" id="4541"/>
<evidence type="ECO:0000256" key="10">
    <source>
        <dbReference type="ARBA" id="ARBA00022989"/>
    </source>
</evidence>
<evidence type="ECO:0000256" key="9">
    <source>
        <dbReference type="ARBA" id="ARBA00022982"/>
    </source>
</evidence>
<evidence type="ECO:0000256" key="1">
    <source>
        <dbReference type="ARBA" id="ARBA00004225"/>
    </source>
</evidence>
<name>A0A342KAQ9_9HYST</name>
<keyword evidence="11 15" id="KW-0520">NAD</keyword>
<gene>
    <name evidence="16" type="primary">ND6</name>
</gene>
<protein>
    <recommendedName>
        <fullName evidence="4 15">NADH-ubiquinone oxidoreductase chain 6</fullName>
        <ecNumber evidence="3 15">7.1.1.2</ecNumber>
    </recommendedName>
</protein>
<dbReference type="AlphaFoldDB" id="A0A342KAQ9"/>
<evidence type="ECO:0000256" key="3">
    <source>
        <dbReference type="ARBA" id="ARBA00012944"/>
    </source>
</evidence>
<dbReference type="PANTHER" id="PTHR11435:SF1">
    <property type="entry name" value="NADH-UBIQUINONE OXIDOREDUCTASE CHAIN 6"/>
    <property type="match status" value="1"/>
</dbReference>
<evidence type="ECO:0000313" key="16">
    <source>
        <dbReference type="EMBL" id="ANC48893.1"/>
    </source>
</evidence>
<feature type="transmembrane region" description="Helical" evidence="15">
    <location>
        <begin position="47"/>
        <end position="74"/>
    </location>
</feature>
<evidence type="ECO:0000256" key="14">
    <source>
        <dbReference type="ARBA" id="ARBA00049551"/>
    </source>
</evidence>
<keyword evidence="9 15" id="KW-0249">Electron transport</keyword>
<feature type="transmembrane region" description="Helical" evidence="15">
    <location>
        <begin position="86"/>
        <end position="107"/>
    </location>
</feature>
<keyword evidence="7 15" id="KW-0812">Transmembrane</keyword>
<feature type="transmembrane region" description="Helical" evidence="15">
    <location>
        <begin position="151"/>
        <end position="169"/>
    </location>
</feature>
<dbReference type="GeneID" id="27909625"/>
<evidence type="ECO:0000256" key="5">
    <source>
        <dbReference type="ARBA" id="ARBA00022448"/>
    </source>
</evidence>
<evidence type="ECO:0000256" key="4">
    <source>
        <dbReference type="ARBA" id="ARBA00021095"/>
    </source>
</evidence>
<evidence type="ECO:0000256" key="6">
    <source>
        <dbReference type="ARBA" id="ARBA00022660"/>
    </source>
</evidence>
<sequence length="175" mass="19106">MAYVMLFLSSLFVVGFISFSVKPSPIFGGVGLIISGGVGCSMLINYGGSFLGLIVFLIYLGGMLVVFGYTTAMATDQYPEGWGSSVMVRGVLLLGLVFEGLLLFWLMEVDYLGIAFQFSNMGEWILYDDDKAVGFFREDSTGVAAMYSCNYWLMVVAGWSLFVGIFIAIEVTRGN</sequence>
<keyword evidence="8 15" id="KW-1278">Translocase</keyword>